<comment type="caution">
    <text evidence="2">The sequence shown here is derived from an EMBL/GenBank/DDBJ whole genome shotgun (WGS) entry which is preliminary data.</text>
</comment>
<dbReference type="Proteomes" id="UP000532936">
    <property type="component" value="Unassembled WGS sequence"/>
</dbReference>
<accession>A0A7W6A577</accession>
<reference evidence="2 3" key="1">
    <citation type="submission" date="2020-08" db="EMBL/GenBank/DDBJ databases">
        <title>Genomic Encyclopedia of Type Strains, Phase IV (KMG-IV): sequencing the most valuable type-strain genomes for metagenomic binning, comparative biology and taxonomic classification.</title>
        <authorList>
            <person name="Goeker M."/>
        </authorList>
    </citation>
    <scope>NUCLEOTIDE SEQUENCE [LARGE SCALE GENOMIC DNA]</scope>
    <source>
        <strain evidence="2 3">DSM 14878</strain>
    </source>
</reference>
<sequence length="260" mass="27037">MIRTLFIIAGAALVLCMVTLGGAIALGGHDLQRHGWAWTIKDRDGESIRFERIKGGGTDDLGPFTTRTLAWTGGEALTVESSINVEYVQGPANTVVVTGPKGLTDRVTLTDGRLSLGDGDERIVWGWDSGNFSARSERDELRVVVTAPNVRRFASNGSGDLDITAYDQPSMALSISGSADVTASGRTDALDLNIAGSGDADLRALDAKDARIDIAGSGDADIAPTGDVEVSIAGSGDVSLATRPAKLTSEIAGSGDVYQN</sequence>
<feature type="domain" description="Putative auto-transporter adhesin head GIN" evidence="1">
    <location>
        <begin position="76"/>
        <end position="244"/>
    </location>
</feature>
<gene>
    <name evidence="2" type="ORF">GGR11_003086</name>
</gene>
<dbReference type="Gene3D" id="2.160.20.120">
    <property type="match status" value="1"/>
</dbReference>
<protein>
    <recommendedName>
        <fullName evidence="1">Putative auto-transporter adhesin head GIN domain-containing protein</fullName>
    </recommendedName>
</protein>
<evidence type="ECO:0000313" key="2">
    <source>
        <dbReference type="EMBL" id="MBB3873524.1"/>
    </source>
</evidence>
<evidence type="ECO:0000313" key="3">
    <source>
        <dbReference type="Proteomes" id="UP000532936"/>
    </source>
</evidence>
<evidence type="ECO:0000259" key="1">
    <source>
        <dbReference type="Pfam" id="PF10988"/>
    </source>
</evidence>
<dbReference type="EMBL" id="JACIDA010000003">
    <property type="protein sequence ID" value="MBB3873524.1"/>
    <property type="molecule type" value="Genomic_DNA"/>
</dbReference>
<organism evidence="2 3">
    <name type="scientific">Brevundimonas mediterranea</name>
    <dbReference type="NCBI Taxonomy" id="74329"/>
    <lineage>
        <taxon>Bacteria</taxon>
        <taxon>Pseudomonadati</taxon>
        <taxon>Pseudomonadota</taxon>
        <taxon>Alphaproteobacteria</taxon>
        <taxon>Caulobacterales</taxon>
        <taxon>Caulobacteraceae</taxon>
        <taxon>Brevundimonas</taxon>
    </lineage>
</organism>
<name>A0A7W6A577_9CAUL</name>
<dbReference type="Pfam" id="PF10988">
    <property type="entry name" value="DUF2807"/>
    <property type="match status" value="1"/>
</dbReference>
<dbReference type="AlphaFoldDB" id="A0A7W6A577"/>
<proteinExistence type="predicted"/>
<dbReference type="InterPro" id="IPR021255">
    <property type="entry name" value="DUF2807"/>
</dbReference>
<dbReference type="RefSeq" id="WP_183198365.1">
    <property type="nucleotide sequence ID" value="NZ_JACIDA010000003.1"/>
</dbReference>